<feature type="region of interest" description="Disordered" evidence="3">
    <location>
        <begin position="231"/>
        <end position="268"/>
    </location>
</feature>
<dbReference type="FunCoup" id="A0A1B4XHP8">
    <property type="interactions" value="108"/>
</dbReference>
<proteinExistence type="inferred from homology"/>
<reference evidence="4 5" key="1">
    <citation type="submission" date="2015-05" db="EMBL/GenBank/DDBJ databases">
        <title>Complete genome sequence of a sulfur-oxidizing gammaproteobacterium strain HA5.</title>
        <authorList>
            <person name="Miura A."/>
            <person name="Kojima H."/>
            <person name="Fukui M."/>
        </authorList>
    </citation>
    <scope>NUCLEOTIDE SEQUENCE [LARGE SCALE GENOMIC DNA]</scope>
    <source>
        <strain evidence="4 5">HA5</strain>
    </source>
</reference>
<keyword evidence="5" id="KW-1185">Reference proteome</keyword>
<organism evidence="4 5">
    <name type="scientific">Sulfuricaulis limicola</name>
    <dbReference type="NCBI Taxonomy" id="1620215"/>
    <lineage>
        <taxon>Bacteria</taxon>
        <taxon>Pseudomonadati</taxon>
        <taxon>Pseudomonadota</taxon>
        <taxon>Gammaproteobacteria</taxon>
        <taxon>Acidiferrobacterales</taxon>
        <taxon>Acidiferrobacteraceae</taxon>
        <taxon>Sulfuricaulis</taxon>
    </lineage>
</organism>
<keyword evidence="2" id="KW-0732">Signal</keyword>
<gene>
    <name evidence="4" type="ORF">SCL_2037</name>
</gene>
<dbReference type="PANTHER" id="PTHR30035">
    <property type="entry name" value="LIPOPROTEIN VACJ-RELATED"/>
    <property type="match status" value="1"/>
</dbReference>
<dbReference type="KEGG" id="slim:SCL_2037"/>
<evidence type="ECO:0000313" key="5">
    <source>
        <dbReference type="Proteomes" id="UP000243180"/>
    </source>
</evidence>
<dbReference type="GO" id="GO:0016020">
    <property type="term" value="C:membrane"/>
    <property type="evidence" value="ECO:0007669"/>
    <property type="project" value="InterPro"/>
</dbReference>
<dbReference type="Proteomes" id="UP000243180">
    <property type="component" value="Chromosome"/>
</dbReference>
<comment type="similarity">
    <text evidence="1">Belongs to the MlaA family.</text>
</comment>
<dbReference type="GO" id="GO:0120010">
    <property type="term" value="P:intermembrane phospholipid transfer"/>
    <property type="evidence" value="ECO:0007669"/>
    <property type="project" value="TreeGrafter"/>
</dbReference>
<dbReference type="InterPro" id="IPR007428">
    <property type="entry name" value="MlaA"/>
</dbReference>
<dbReference type="PANTHER" id="PTHR30035:SF3">
    <property type="entry name" value="INTERMEMBRANE PHOSPHOLIPID TRANSPORT SYSTEM LIPOPROTEIN MLAA"/>
    <property type="match status" value="1"/>
</dbReference>
<sequence>MLLAGLCLLGVSACATTQQGPGEETPPAQTEAEQDNARDPLEGFNRAMYTFNDKFDRYLLKPVAKGYRAITPKPVRRGISNFFSNLHDPGVMLNNLLQGKPKQAGSDLGRFLVNSTIGIAGLFDVASKMGMEKHNEDFGQTLGKWGVGEGPYLVLPFLGPSTVRDGAALPVDWETYPPNHMEETSTRDKMLVVEVVDKRAQYLEAGDILDQAAGQDPYIFVREAYRQRRVNQIYDGNPPQAAPPPGLFEDDEPAPKSPAQPGTSSTTP</sequence>
<name>A0A1B4XHP8_9GAMM</name>
<feature type="region of interest" description="Disordered" evidence="3">
    <location>
        <begin position="17"/>
        <end position="38"/>
    </location>
</feature>
<protein>
    <submittedName>
        <fullName evidence="4">ABC transporter</fullName>
    </submittedName>
</protein>
<dbReference type="Pfam" id="PF04333">
    <property type="entry name" value="MlaA"/>
    <property type="match status" value="1"/>
</dbReference>
<evidence type="ECO:0000256" key="2">
    <source>
        <dbReference type="ARBA" id="ARBA00022729"/>
    </source>
</evidence>
<dbReference type="EMBL" id="AP014879">
    <property type="protein sequence ID" value="BAV34328.1"/>
    <property type="molecule type" value="Genomic_DNA"/>
</dbReference>
<dbReference type="PRINTS" id="PR01805">
    <property type="entry name" value="VACJLIPOPROT"/>
</dbReference>
<evidence type="ECO:0000313" key="4">
    <source>
        <dbReference type="EMBL" id="BAV34328.1"/>
    </source>
</evidence>
<accession>A0A1B4XHP8</accession>
<dbReference type="InParanoid" id="A0A1B4XHP8"/>
<evidence type="ECO:0000256" key="3">
    <source>
        <dbReference type="SAM" id="MobiDB-lite"/>
    </source>
</evidence>
<dbReference type="AlphaFoldDB" id="A0A1B4XHP8"/>
<evidence type="ECO:0000256" key="1">
    <source>
        <dbReference type="ARBA" id="ARBA00010634"/>
    </source>
</evidence>